<keyword evidence="8" id="KW-1185">Reference proteome</keyword>
<feature type="domain" description="BHLH" evidence="6">
    <location>
        <begin position="531"/>
        <end position="580"/>
    </location>
</feature>
<dbReference type="Proteomes" id="UP000266723">
    <property type="component" value="Unassembled WGS sequence"/>
</dbReference>
<accession>A0ABQ7D0P2</accession>
<dbReference type="Pfam" id="PF23176">
    <property type="entry name" value="bHLH_LHW"/>
    <property type="match status" value="2"/>
</dbReference>
<evidence type="ECO:0000256" key="2">
    <source>
        <dbReference type="ARBA" id="ARBA00023015"/>
    </source>
</evidence>
<proteinExistence type="predicted"/>
<keyword evidence="4" id="KW-0539">Nucleus</keyword>
<evidence type="ECO:0000259" key="6">
    <source>
        <dbReference type="PROSITE" id="PS50888"/>
    </source>
</evidence>
<comment type="subcellular location">
    <subcellularLocation>
        <location evidence="1">Nucleus</location>
    </subcellularLocation>
</comment>
<dbReference type="InterPro" id="IPR025610">
    <property type="entry name" value="MYC/MYB_N"/>
</dbReference>
<dbReference type="EMBL" id="QGKV02000759">
    <property type="protein sequence ID" value="KAF3565962.1"/>
    <property type="molecule type" value="Genomic_DNA"/>
</dbReference>
<dbReference type="PANTHER" id="PTHR46196">
    <property type="entry name" value="TRANSCRIPTION FACTOR BHLH155-LIKE ISOFORM X1-RELATED"/>
    <property type="match status" value="1"/>
</dbReference>
<evidence type="ECO:0000313" key="7">
    <source>
        <dbReference type="EMBL" id="KAF3565962.1"/>
    </source>
</evidence>
<organism evidence="7 8">
    <name type="scientific">Brassica cretica</name>
    <name type="common">Mustard</name>
    <dbReference type="NCBI Taxonomy" id="69181"/>
    <lineage>
        <taxon>Eukaryota</taxon>
        <taxon>Viridiplantae</taxon>
        <taxon>Streptophyta</taxon>
        <taxon>Embryophyta</taxon>
        <taxon>Tracheophyta</taxon>
        <taxon>Spermatophyta</taxon>
        <taxon>Magnoliopsida</taxon>
        <taxon>eudicotyledons</taxon>
        <taxon>Gunneridae</taxon>
        <taxon>Pentapetalae</taxon>
        <taxon>rosids</taxon>
        <taxon>malvids</taxon>
        <taxon>Brassicales</taxon>
        <taxon>Brassicaceae</taxon>
        <taxon>Brassiceae</taxon>
        <taxon>Brassica</taxon>
    </lineage>
</organism>
<reference evidence="7 8" key="1">
    <citation type="journal article" date="2020" name="BMC Genomics">
        <title>Intraspecific diversification of the crop wild relative Brassica cretica Lam. using demographic model selection.</title>
        <authorList>
            <person name="Kioukis A."/>
            <person name="Michalopoulou V.A."/>
            <person name="Briers L."/>
            <person name="Pirintsos S."/>
            <person name="Studholme D.J."/>
            <person name="Pavlidis P."/>
            <person name="Sarris P.F."/>
        </authorList>
    </citation>
    <scope>NUCLEOTIDE SEQUENCE [LARGE SCALE GENOMIC DNA]</scope>
    <source>
        <strain evidence="8">cv. PFS-1207/04</strain>
    </source>
</reference>
<keyword evidence="3" id="KW-0804">Transcription</keyword>
<feature type="region of interest" description="Disordered" evidence="5">
    <location>
        <begin position="346"/>
        <end position="372"/>
    </location>
</feature>
<feature type="region of interest" description="Disordered" evidence="5">
    <location>
        <begin position="520"/>
        <end position="545"/>
    </location>
</feature>
<evidence type="ECO:0000313" key="8">
    <source>
        <dbReference type="Proteomes" id="UP000266723"/>
    </source>
</evidence>
<dbReference type="PROSITE" id="PS50888">
    <property type="entry name" value="BHLH"/>
    <property type="match status" value="2"/>
</dbReference>
<evidence type="ECO:0000256" key="3">
    <source>
        <dbReference type="ARBA" id="ARBA00023163"/>
    </source>
</evidence>
<dbReference type="InterPro" id="IPR043561">
    <property type="entry name" value="LHW-like"/>
</dbReference>
<dbReference type="InterPro" id="IPR011598">
    <property type="entry name" value="bHLH_dom"/>
</dbReference>
<name>A0ABQ7D0P2_BRACR</name>
<gene>
    <name evidence="7" type="ORF">DY000_02012395</name>
</gene>
<evidence type="ECO:0000256" key="5">
    <source>
        <dbReference type="SAM" id="MobiDB-lite"/>
    </source>
</evidence>
<evidence type="ECO:0000256" key="4">
    <source>
        <dbReference type="ARBA" id="ARBA00023242"/>
    </source>
</evidence>
<feature type="compositionally biased region" description="Low complexity" evidence="5">
    <location>
        <begin position="189"/>
        <end position="203"/>
    </location>
</feature>
<dbReference type="PANTHER" id="PTHR46196:SF2">
    <property type="entry name" value="TRANSCRIPTION FACTOR BHLH157"/>
    <property type="match status" value="1"/>
</dbReference>
<dbReference type="Pfam" id="PF14215">
    <property type="entry name" value="bHLH-MYC_N"/>
    <property type="match status" value="1"/>
</dbReference>
<feature type="domain" description="BHLH" evidence="6">
    <location>
        <begin position="358"/>
        <end position="407"/>
    </location>
</feature>
<feature type="compositionally biased region" description="Basic and acidic residues" evidence="5">
    <location>
        <begin position="532"/>
        <end position="545"/>
    </location>
</feature>
<keyword evidence="2" id="KW-0805">Transcription regulation</keyword>
<sequence>MDMEVKQILKSLCFSYGWSYAVFWRSDPINPMLLRVEEAHNDEQSAALVDDMILQIHVLGQGIVGEAALTGNHQWLFSDTLFQCEHEFQNQFLSGFKSIAIIPIGSSGVVQLGSTQKIVESREMLEETERALQEKHSLKVKDQSVDLDTLFESLVPLVDCEIVPESFQGLSFDEIFTEEDTNPPSLLFDKPASEASSKPSSSDINGDDDSVFDILNSYSLDDLYQLLADDSPEQNCSSEGDQDCSIVIQGNDKDILGIHSYDSGFGAKPQQKGQLFSELISTSLSNSTSCLTNVQQEDSYSGLNQSKRRKLESSTISSFFFPQAETLTLLNPPLWIDEDVAGNWKKPQEEGVKKKKRAKAGESRKPRPKDRQMIQDRIKELRGMIPNGAKCSIDTLLDLTIRHMLLADDSPEQNCPSGGDKECSMVIEGNDKDLLGIHSYDFPQKGQLFSELISTSLSNSTSCLTNVQQEDSYSGLNQSKRRKLESSTISSFFFPQAETLTLLNPPLWIDEDVAGNWKKPQEEGVKKKKRAKAGESRKPRPKDRQMIQDRIKELRGMIPNGAKCSIDTLLDLTIRHMVFMQSIAKYADKLKQPYFAKLVKEKERTWALEVGDDDESVVCPIIVEDLKPQGQMQIEMVCQENGDEFLEIAHVVRGLGLNILKGVMETRQGRIWAHLIVEAKPHISRLQLFYSLVHLFQQQNPPHSSSFDHQT</sequence>
<comment type="caution">
    <text evidence="7">The sequence shown here is derived from an EMBL/GenBank/DDBJ whole genome shotgun (WGS) entry which is preliminary data.</text>
</comment>
<protein>
    <recommendedName>
        <fullName evidence="6">BHLH domain-containing protein</fullName>
    </recommendedName>
</protein>
<evidence type="ECO:0000256" key="1">
    <source>
        <dbReference type="ARBA" id="ARBA00004123"/>
    </source>
</evidence>
<feature type="region of interest" description="Disordered" evidence="5">
    <location>
        <begin position="183"/>
        <end position="208"/>
    </location>
</feature>
<feature type="compositionally biased region" description="Basic and acidic residues" evidence="5">
    <location>
        <begin position="359"/>
        <end position="372"/>
    </location>
</feature>